<evidence type="ECO:0000313" key="1">
    <source>
        <dbReference type="EMBL" id="GIF87259.1"/>
    </source>
</evidence>
<evidence type="ECO:0000313" key="2">
    <source>
        <dbReference type="Proteomes" id="UP000619293"/>
    </source>
</evidence>
<dbReference type="RefSeq" id="WP_191844199.1">
    <property type="nucleotide sequence ID" value="NZ_BAAALB010000036.1"/>
</dbReference>
<name>A0A8J3K0Q0_9ACTN</name>
<dbReference type="EMBL" id="BONG01000003">
    <property type="protein sequence ID" value="GIF87259.1"/>
    <property type="molecule type" value="Genomic_DNA"/>
</dbReference>
<keyword evidence="2" id="KW-1185">Reference proteome</keyword>
<dbReference type="Proteomes" id="UP000619293">
    <property type="component" value="Unassembled WGS sequence"/>
</dbReference>
<dbReference type="PROSITE" id="PS51257">
    <property type="entry name" value="PROKAR_LIPOPROTEIN"/>
    <property type="match status" value="1"/>
</dbReference>
<sequence length="152" mass="16801">MRKLTIPVVFALLTALSSGCEPRGNDDRESTKPVHCTVVVDGPKADEDRDSFAGRVRYRCATPGAETLVLKIKIERRDGDVWRSVASRTHTLKGKATYAAELKYQSKDLSISCRTGTFRTVVDWSRTSRKDTEGDNLISGAVKDPCRPPIFG</sequence>
<gene>
    <name evidence="1" type="ORF">Cch02nite_07030</name>
</gene>
<reference evidence="1 2" key="1">
    <citation type="submission" date="2021-01" db="EMBL/GenBank/DDBJ databases">
        <title>Whole genome shotgun sequence of Catellatospora chokoriensis NBRC 107358.</title>
        <authorList>
            <person name="Komaki H."/>
            <person name="Tamura T."/>
        </authorList>
    </citation>
    <scope>NUCLEOTIDE SEQUENCE [LARGE SCALE GENOMIC DNA]</scope>
    <source>
        <strain evidence="1 2">NBRC 107358</strain>
    </source>
</reference>
<comment type="caution">
    <text evidence="1">The sequence shown here is derived from an EMBL/GenBank/DDBJ whole genome shotgun (WGS) entry which is preliminary data.</text>
</comment>
<dbReference type="AlphaFoldDB" id="A0A8J3K0Q0"/>
<accession>A0A8J3K0Q0</accession>
<protein>
    <submittedName>
        <fullName evidence="1">Uncharacterized protein</fullName>
    </submittedName>
</protein>
<organism evidence="1 2">
    <name type="scientific">Catellatospora chokoriensis</name>
    <dbReference type="NCBI Taxonomy" id="310353"/>
    <lineage>
        <taxon>Bacteria</taxon>
        <taxon>Bacillati</taxon>
        <taxon>Actinomycetota</taxon>
        <taxon>Actinomycetes</taxon>
        <taxon>Micromonosporales</taxon>
        <taxon>Micromonosporaceae</taxon>
        <taxon>Catellatospora</taxon>
    </lineage>
</organism>
<proteinExistence type="predicted"/>